<feature type="non-terminal residue" evidence="3">
    <location>
        <position position="104"/>
    </location>
</feature>
<sequence length="104" mass="10878">GDHLPDARNMSLEEIKKVRREVFGSHACENGATPDSLLPFSGGSLDDLPGPSSAARPSSGGRRPAPAPRRGRSFRPSAAAAFRALLPCLVLVLALSSWPSPPPP</sequence>
<dbReference type="Proteomes" id="UP001189429">
    <property type="component" value="Unassembled WGS sequence"/>
</dbReference>
<accession>A0ABN9RWS8</accession>
<comment type="caution">
    <text evidence="3">The sequence shown here is derived from an EMBL/GenBank/DDBJ whole genome shotgun (WGS) entry which is preliminary data.</text>
</comment>
<evidence type="ECO:0000256" key="1">
    <source>
        <dbReference type="SAM" id="MobiDB-lite"/>
    </source>
</evidence>
<evidence type="ECO:0008006" key="5">
    <source>
        <dbReference type="Google" id="ProtNLM"/>
    </source>
</evidence>
<name>A0ABN9RWS8_9DINO</name>
<keyword evidence="2" id="KW-0812">Transmembrane</keyword>
<reference evidence="3" key="1">
    <citation type="submission" date="2023-10" db="EMBL/GenBank/DDBJ databases">
        <authorList>
            <person name="Chen Y."/>
            <person name="Shah S."/>
            <person name="Dougan E. K."/>
            <person name="Thang M."/>
            <person name="Chan C."/>
        </authorList>
    </citation>
    <scope>NUCLEOTIDE SEQUENCE [LARGE SCALE GENOMIC DNA]</scope>
</reference>
<organism evidence="3 4">
    <name type="scientific">Prorocentrum cordatum</name>
    <dbReference type="NCBI Taxonomy" id="2364126"/>
    <lineage>
        <taxon>Eukaryota</taxon>
        <taxon>Sar</taxon>
        <taxon>Alveolata</taxon>
        <taxon>Dinophyceae</taxon>
        <taxon>Prorocentrales</taxon>
        <taxon>Prorocentraceae</taxon>
        <taxon>Prorocentrum</taxon>
    </lineage>
</organism>
<feature type="non-terminal residue" evidence="3">
    <location>
        <position position="1"/>
    </location>
</feature>
<keyword evidence="4" id="KW-1185">Reference proteome</keyword>
<evidence type="ECO:0000256" key="2">
    <source>
        <dbReference type="SAM" id="Phobius"/>
    </source>
</evidence>
<keyword evidence="2" id="KW-1133">Transmembrane helix</keyword>
<feature type="compositionally biased region" description="Low complexity" evidence="1">
    <location>
        <begin position="49"/>
        <end position="64"/>
    </location>
</feature>
<proteinExistence type="predicted"/>
<evidence type="ECO:0000313" key="4">
    <source>
        <dbReference type="Proteomes" id="UP001189429"/>
    </source>
</evidence>
<keyword evidence="2" id="KW-0472">Membrane</keyword>
<protein>
    <recommendedName>
        <fullName evidence="5">Cation-transporting P-type ATPase N-terminal domain-containing protein</fullName>
    </recommendedName>
</protein>
<feature type="transmembrane region" description="Helical" evidence="2">
    <location>
        <begin position="78"/>
        <end position="98"/>
    </location>
</feature>
<evidence type="ECO:0000313" key="3">
    <source>
        <dbReference type="EMBL" id="CAK0822388.1"/>
    </source>
</evidence>
<gene>
    <name evidence="3" type="ORF">PCOR1329_LOCUS23436</name>
</gene>
<dbReference type="EMBL" id="CAUYUJ010007933">
    <property type="protein sequence ID" value="CAK0822388.1"/>
    <property type="molecule type" value="Genomic_DNA"/>
</dbReference>
<feature type="region of interest" description="Disordered" evidence="1">
    <location>
        <begin position="30"/>
        <end position="74"/>
    </location>
</feature>